<dbReference type="Pfam" id="PF07686">
    <property type="entry name" value="V-set"/>
    <property type="match status" value="1"/>
</dbReference>
<evidence type="ECO:0000256" key="9">
    <source>
        <dbReference type="ARBA" id="ARBA00038221"/>
    </source>
</evidence>
<dbReference type="FunFam" id="2.60.40.10:FF:000142">
    <property type="entry name" value="V-set domain-containing T-cell activation inhibitor 1"/>
    <property type="match status" value="1"/>
</dbReference>
<dbReference type="Ensembl" id="ENSACLT00000067484.1">
    <property type="protein sequence ID" value="ENSACLP00000082957.1"/>
    <property type="gene ID" value="ENSACLG00000004829.2"/>
</dbReference>
<evidence type="ECO:0000256" key="11">
    <source>
        <dbReference type="SAM" id="Phobius"/>
    </source>
</evidence>
<dbReference type="GO" id="GO:0042110">
    <property type="term" value="P:T cell activation"/>
    <property type="evidence" value="ECO:0007669"/>
    <property type="project" value="UniProtKB-ARBA"/>
</dbReference>
<feature type="signal peptide" evidence="12">
    <location>
        <begin position="1"/>
        <end position="32"/>
    </location>
</feature>
<evidence type="ECO:0000259" key="13">
    <source>
        <dbReference type="PROSITE" id="PS50835"/>
    </source>
</evidence>
<dbReference type="PANTHER" id="PTHR24100:SF151">
    <property type="entry name" value="ICOS LIGAND"/>
    <property type="match status" value="1"/>
</dbReference>
<feature type="chain" id="PRO_5044196155" description="Ig-like domain-containing protein" evidence="12">
    <location>
        <begin position="33"/>
        <end position="565"/>
    </location>
</feature>
<reference evidence="14" key="3">
    <citation type="submission" date="2025-08" db="UniProtKB">
        <authorList>
            <consortium name="Ensembl"/>
        </authorList>
    </citation>
    <scope>IDENTIFICATION</scope>
</reference>
<dbReference type="InterPro" id="IPR050504">
    <property type="entry name" value="IgSF_BTN/MOG"/>
</dbReference>
<evidence type="ECO:0000256" key="2">
    <source>
        <dbReference type="ARBA" id="ARBA00022692"/>
    </source>
</evidence>
<dbReference type="Gene3D" id="2.60.40.10">
    <property type="entry name" value="Immunoglobulins"/>
    <property type="match status" value="2"/>
</dbReference>
<keyword evidence="4 11" id="KW-1133">Transmembrane helix</keyword>
<dbReference type="SMART" id="SM00406">
    <property type="entry name" value="IGv"/>
    <property type="match status" value="1"/>
</dbReference>
<feature type="region of interest" description="Disordered" evidence="10">
    <location>
        <begin position="284"/>
        <end position="316"/>
    </location>
</feature>
<evidence type="ECO:0000256" key="10">
    <source>
        <dbReference type="SAM" id="MobiDB-lite"/>
    </source>
</evidence>
<organism evidence="14 15">
    <name type="scientific">Astatotilapia calliptera</name>
    <name type="common">Eastern happy</name>
    <name type="synonym">Chromis callipterus</name>
    <dbReference type="NCBI Taxonomy" id="8154"/>
    <lineage>
        <taxon>Eukaryota</taxon>
        <taxon>Metazoa</taxon>
        <taxon>Chordata</taxon>
        <taxon>Craniata</taxon>
        <taxon>Vertebrata</taxon>
        <taxon>Euteleostomi</taxon>
        <taxon>Actinopterygii</taxon>
        <taxon>Neopterygii</taxon>
        <taxon>Teleostei</taxon>
        <taxon>Neoteleostei</taxon>
        <taxon>Acanthomorphata</taxon>
        <taxon>Ovalentaria</taxon>
        <taxon>Cichlomorphae</taxon>
        <taxon>Cichliformes</taxon>
        <taxon>Cichlidae</taxon>
        <taxon>African cichlids</taxon>
        <taxon>Pseudocrenilabrinae</taxon>
        <taxon>Haplochromini</taxon>
        <taxon>Astatotilapia</taxon>
    </lineage>
</organism>
<proteinExistence type="inferred from homology"/>
<keyword evidence="2 11" id="KW-0812">Transmembrane</keyword>
<dbReference type="GeneTree" id="ENSGT01050000244843"/>
<dbReference type="GO" id="GO:0001817">
    <property type="term" value="P:regulation of cytokine production"/>
    <property type="evidence" value="ECO:0007669"/>
    <property type="project" value="TreeGrafter"/>
</dbReference>
<evidence type="ECO:0000256" key="5">
    <source>
        <dbReference type="ARBA" id="ARBA00023136"/>
    </source>
</evidence>
<feature type="domain" description="Ig-like" evidence="13">
    <location>
        <begin position="151"/>
        <end position="239"/>
    </location>
</feature>
<dbReference type="PROSITE" id="PS50835">
    <property type="entry name" value="IG_LIKE"/>
    <property type="match status" value="2"/>
</dbReference>
<dbReference type="AlphaFoldDB" id="A0AAX7VPC3"/>
<evidence type="ECO:0000256" key="4">
    <source>
        <dbReference type="ARBA" id="ARBA00022989"/>
    </source>
</evidence>
<dbReference type="FunFam" id="2.60.40.10:FF:000088">
    <property type="entry name" value="Butyrophilin subfamily 1 member A1"/>
    <property type="match status" value="1"/>
</dbReference>
<reference evidence="14 15" key="1">
    <citation type="submission" date="2018-05" db="EMBL/GenBank/DDBJ databases">
        <authorList>
            <person name="Datahose"/>
        </authorList>
    </citation>
    <scope>NUCLEOTIDE SEQUENCE</scope>
</reference>
<keyword evidence="7" id="KW-0325">Glycoprotein</keyword>
<feature type="compositionally biased region" description="Polar residues" evidence="10">
    <location>
        <begin position="367"/>
        <end position="377"/>
    </location>
</feature>
<evidence type="ECO:0000256" key="1">
    <source>
        <dbReference type="ARBA" id="ARBA00004370"/>
    </source>
</evidence>
<sequence length="565" mass="64735">MLPQKDGLSLSPAKVFSIFIFHLLIHLNRAESQVVGPHQPVVALVDDDVILPCHVEPAEDVTAEILEWTRSDLNPRFVHVWRSGQDLVNTRNPSYRGRASLFINELKRGNISLKLSKVKLSDEGTYECSIPLMEKKSFVKLVVASDAATSPVISLSGIDKNRGGVVLQCESAGWYPEPELLWLDGEGNLLSAGPTETLRGPDDLYTVSSRVTVEKRHSNNITCRVQQKKISQNRETHIHVPEDFFEVPSSSPSVIIGLAVCLALCIMLLISSAAVLLCRMKKHKNNRSPEDQTDVGGAEVPLRGSSPKTKNKTSCWPITWTSKLQEEQKRREEAEKNLQDIKEELSGNISQAQKEKQEMERLRNELDSTNQQLQQEKTAAEDLKKKNCELSGNISQAQKEKQKMERLRNELDSTKQQLPITSRRKILEEQQRREEAEKNLQDIKEKLYGNISQAQEEKQKMERLRNELDSTKQQLPITSRRKILEEQQRREEAEKNLQDIKEKMLQAEKTRNDESDRKLKELVKQLQHEKKKTEKNLNELVKQLEEEKNKTEVSRSSLFNFIFPE</sequence>
<dbReference type="GO" id="GO:0050852">
    <property type="term" value="P:T cell receptor signaling pathway"/>
    <property type="evidence" value="ECO:0007669"/>
    <property type="project" value="TreeGrafter"/>
</dbReference>
<feature type="transmembrane region" description="Helical" evidence="11">
    <location>
        <begin position="254"/>
        <end position="278"/>
    </location>
</feature>
<evidence type="ECO:0000256" key="3">
    <source>
        <dbReference type="ARBA" id="ARBA00022729"/>
    </source>
</evidence>
<keyword evidence="6" id="KW-1015">Disulfide bond</keyword>
<protein>
    <recommendedName>
        <fullName evidence="13">Ig-like domain-containing protein</fullName>
    </recommendedName>
</protein>
<dbReference type="InterPro" id="IPR036179">
    <property type="entry name" value="Ig-like_dom_sf"/>
</dbReference>
<feature type="compositionally biased region" description="Basic and acidic residues" evidence="10">
    <location>
        <begin position="398"/>
        <end position="413"/>
    </location>
</feature>
<accession>A0AAX7VPC3</accession>
<dbReference type="GO" id="GO:0005102">
    <property type="term" value="F:signaling receptor binding"/>
    <property type="evidence" value="ECO:0007669"/>
    <property type="project" value="TreeGrafter"/>
</dbReference>
<keyword evidence="3 12" id="KW-0732">Signal</keyword>
<feature type="domain" description="Ig-like" evidence="13">
    <location>
        <begin position="12"/>
        <end position="139"/>
    </location>
</feature>
<keyword evidence="8" id="KW-0393">Immunoglobulin domain</keyword>
<feature type="compositionally biased region" description="Basic and acidic residues" evidence="10">
    <location>
        <begin position="378"/>
        <end position="388"/>
    </location>
</feature>
<keyword evidence="15" id="KW-1185">Reference proteome</keyword>
<comment type="subcellular location">
    <subcellularLocation>
        <location evidence="1">Membrane</location>
    </subcellularLocation>
</comment>
<dbReference type="GO" id="GO:0009897">
    <property type="term" value="C:external side of plasma membrane"/>
    <property type="evidence" value="ECO:0007669"/>
    <property type="project" value="TreeGrafter"/>
</dbReference>
<evidence type="ECO:0000256" key="12">
    <source>
        <dbReference type="SAM" id="SignalP"/>
    </source>
</evidence>
<dbReference type="SUPFAM" id="SSF48726">
    <property type="entry name" value="Immunoglobulin"/>
    <property type="match status" value="2"/>
</dbReference>
<feature type="compositionally biased region" description="Polar residues" evidence="10">
    <location>
        <begin position="306"/>
        <end position="316"/>
    </location>
</feature>
<dbReference type="InterPro" id="IPR013106">
    <property type="entry name" value="Ig_V-set"/>
</dbReference>
<dbReference type="InterPro" id="IPR007110">
    <property type="entry name" value="Ig-like_dom"/>
</dbReference>
<evidence type="ECO:0000313" key="15">
    <source>
        <dbReference type="Proteomes" id="UP000265100"/>
    </source>
</evidence>
<reference evidence="14" key="4">
    <citation type="submission" date="2025-09" db="UniProtKB">
        <authorList>
            <consortium name="Ensembl"/>
        </authorList>
    </citation>
    <scope>IDENTIFICATION</scope>
</reference>
<dbReference type="SMART" id="SM00409">
    <property type="entry name" value="IG"/>
    <property type="match status" value="1"/>
</dbReference>
<keyword evidence="5 11" id="KW-0472">Membrane</keyword>
<feature type="region of interest" description="Disordered" evidence="10">
    <location>
        <begin position="342"/>
        <end position="433"/>
    </location>
</feature>
<dbReference type="InterPro" id="IPR053896">
    <property type="entry name" value="BTN3A2-like_Ig-C"/>
</dbReference>
<evidence type="ECO:0000256" key="8">
    <source>
        <dbReference type="ARBA" id="ARBA00023319"/>
    </source>
</evidence>
<reference evidence="15" key="2">
    <citation type="submission" date="2023-03" db="EMBL/GenBank/DDBJ databases">
        <authorList>
            <consortium name="Wellcome Sanger Institute Data Sharing"/>
        </authorList>
    </citation>
    <scope>NUCLEOTIDE SEQUENCE [LARGE SCALE GENOMIC DNA]</scope>
</reference>
<evidence type="ECO:0000313" key="14">
    <source>
        <dbReference type="Ensembl" id="ENSACLP00000082957.1"/>
    </source>
</evidence>
<dbReference type="PANTHER" id="PTHR24100">
    <property type="entry name" value="BUTYROPHILIN"/>
    <property type="match status" value="1"/>
</dbReference>
<comment type="similarity">
    <text evidence="9">Belongs to the SKINT family.</text>
</comment>
<evidence type="ECO:0000256" key="7">
    <source>
        <dbReference type="ARBA" id="ARBA00023180"/>
    </source>
</evidence>
<name>A0AAX7VPC3_ASTCA</name>
<dbReference type="Pfam" id="PF22705">
    <property type="entry name" value="C2-set_3"/>
    <property type="match status" value="1"/>
</dbReference>
<dbReference type="InterPro" id="IPR003599">
    <property type="entry name" value="Ig_sub"/>
</dbReference>
<dbReference type="InterPro" id="IPR013783">
    <property type="entry name" value="Ig-like_fold"/>
</dbReference>
<dbReference type="Proteomes" id="UP000265100">
    <property type="component" value="Chromosome 3"/>
</dbReference>
<dbReference type="GO" id="GO:0050863">
    <property type="term" value="P:regulation of T cell activation"/>
    <property type="evidence" value="ECO:0007669"/>
    <property type="project" value="UniProtKB-ARBA"/>
</dbReference>
<evidence type="ECO:0000256" key="6">
    <source>
        <dbReference type="ARBA" id="ARBA00023157"/>
    </source>
</evidence>
<dbReference type="GO" id="GO:1903037">
    <property type="term" value="P:regulation of leukocyte cell-cell adhesion"/>
    <property type="evidence" value="ECO:0007669"/>
    <property type="project" value="UniProtKB-ARBA"/>
</dbReference>
<feature type="compositionally biased region" description="Basic and acidic residues" evidence="10">
    <location>
        <begin position="353"/>
        <end position="366"/>
    </location>
</feature>